<feature type="compositionally biased region" description="Polar residues" evidence="7">
    <location>
        <begin position="55"/>
        <end position="69"/>
    </location>
</feature>
<reference evidence="9" key="1">
    <citation type="submission" date="2019-08" db="EMBL/GenBank/DDBJ databases">
        <title>Three high-quality genomes provides insights into domestication of ducks.</title>
        <authorList>
            <person name="Hou Z.C."/>
            <person name="Zhu F."/>
            <person name="Yin Z.T."/>
            <person name="Zhang F."/>
        </authorList>
    </citation>
    <scope>NUCLEOTIDE SEQUENCE [LARGE SCALE GENOMIC DNA]</scope>
</reference>
<dbReference type="InterPro" id="IPR045119">
    <property type="entry name" value="SUN1-5"/>
</dbReference>
<dbReference type="InterPro" id="IPR012919">
    <property type="entry name" value="SUN_dom"/>
</dbReference>
<reference evidence="9" key="2">
    <citation type="submission" date="2025-08" db="UniProtKB">
        <authorList>
            <consortium name="Ensembl"/>
        </authorList>
    </citation>
    <scope>IDENTIFICATION</scope>
</reference>
<dbReference type="Ensembl" id="ENSAPLT00020010697.1">
    <property type="protein sequence ID" value="ENSAPLP00020009941.1"/>
    <property type="gene ID" value="ENSAPLG00020007241.1"/>
</dbReference>
<evidence type="ECO:0000313" key="9">
    <source>
        <dbReference type="Ensembl" id="ENSAPLP00020009941.1"/>
    </source>
</evidence>
<dbReference type="Proteomes" id="UP000694400">
    <property type="component" value="Chromosome 1"/>
</dbReference>
<proteinExistence type="predicted"/>
<dbReference type="InterPro" id="IPR040994">
    <property type="entry name" value="Sun_CC2"/>
</dbReference>
<protein>
    <submittedName>
        <fullName evidence="9">Sad1 and UNC84 domain containing 2</fullName>
    </submittedName>
</protein>
<comment type="subcellular location">
    <subcellularLocation>
        <location evidence="5">Nucleus inner membrane</location>
        <topology evidence="5">Single-pass type II membrane protein</topology>
    </subcellularLocation>
</comment>
<evidence type="ECO:0000256" key="4">
    <source>
        <dbReference type="ARBA" id="ARBA00023136"/>
    </source>
</evidence>
<dbReference type="Pfam" id="PF18580">
    <property type="entry name" value="HTH_SUN2"/>
    <property type="match status" value="1"/>
</dbReference>
<dbReference type="Gene3D" id="2.60.120.260">
    <property type="entry name" value="Galactose-binding domain-like"/>
    <property type="match status" value="1"/>
</dbReference>
<feature type="coiled-coil region" evidence="6">
    <location>
        <begin position="338"/>
        <end position="365"/>
    </location>
</feature>
<dbReference type="FunFam" id="2.60.120.260:FF:000009">
    <property type="entry name" value="SUN domain-containing protein 1 isoform X1"/>
    <property type="match status" value="1"/>
</dbReference>
<evidence type="ECO:0000313" key="10">
    <source>
        <dbReference type="Proteomes" id="UP000694400"/>
    </source>
</evidence>
<feature type="region of interest" description="Disordered" evidence="7">
    <location>
        <begin position="1"/>
        <end position="98"/>
    </location>
</feature>
<accession>A0A8B9SR46</accession>
<evidence type="ECO:0000256" key="3">
    <source>
        <dbReference type="ARBA" id="ARBA00023054"/>
    </source>
</evidence>
<reference evidence="9" key="3">
    <citation type="submission" date="2025-09" db="UniProtKB">
        <authorList>
            <consortium name="Ensembl"/>
        </authorList>
    </citation>
    <scope>IDENTIFICATION</scope>
</reference>
<dbReference type="PANTHER" id="PTHR12911:SF22">
    <property type="entry name" value="SUN DOMAIN-CONTAINING PROTEIN 2"/>
    <property type="match status" value="1"/>
</dbReference>
<dbReference type="GO" id="GO:0005637">
    <property type="term" value="C:nuclear inner membrane"/>
    <property type="evidence" value="ECO:0007669"/>
    <property type="project" value="UniProtKB-SubCell"/>
</dbReference>
<evidence type="ECO:0000256" key="5">
    <source>
        <dbReference type="ARBA" id="ARBA00037816"/>
    </source>
</evidence>
<name>A0A8B9SR46_ANAPL</name>
<feature type="domain" description="SUN" evidence="8">
    <location>
        <begin position="491"/>
        <end position="645"/>
    </location>
</feature>
<dbReference type="PROSITE" id="PS51469">
    <property type="entry name" value="SUN"/>
    <property type="match status" value="1"/>
</dbReference>
<dbReference type="CDD" id="cd21438">
    <property type="entry name" value="SUN2_cc1"/>
    <property type="match status" value="1"/>
</dbReference>
<dbReference type="PANTHER" id="PTHR12911">
    <property type="entry name" value="SAD1/UNC-84-LIKE PROTEIN-RELATED"/>
    <property type="match status" value="1"/>
</dbReference>
<sequence>MSRRSQRLVTSRYYPGDEDAASSSSLLGGHQTPFSPPPSRTVRRKSSSTKRLSPAPSTQTSYYSESMMSDHQPRCWGAPSGEFSTRRRRGTGDTESSKINGLLESKTYDTYASSSGYSSEDDYAGRDAVAGPQDVPSPVVSAASRVGSFLWQVLTSPGEWGLAGSVWHTRSVPSCHPFVEIFHNPTSPGAWYFYPYGLSTHSFPLPLLSRQAARGRDAARGGCMCTLPSPPQGLRGEQRLLARFQALEKRFEALEAEVSRWELRRGAAAAGSEPPPGDILGLLEGLLSRREAGMKEQLRGDVAGQLQGELDALRAQVQRDVDGRLERMAARLAGEGTDTRFQQALGELEQEVAGLRRELAGLKADQEAMGKHVEGLLEQLKALRADVEAQMPAWIGQVLSQPRRDGAAALVLQREDLQEELQALENKILAKMQEERRLSAREASAGIGVALRPGGAGGVTEEQVHLIVDQALKRYSEDRVGMVDYALESAGASVINTRCSETYETKTALLSLFGIPLWYQSQSPRVILQPDVNPGNCWAFRGSQGFAVIRLSSPIRPTAVTLEHIPRALSPQGIIPSAPKDFSRDEEGLLLGRFTYNQDGNPIQTFLLEGDAVGTFQLVELRVLSNWGHPEYTCIYRFRVHGEPGALTPPRTGDVSGCRRSHPLLFFPPHFAFACAAACGGEDFLPAKGVRREHPRAGSLSVHFGHFFGVFLKLVFLPGPGGPPQPHNFVVAHAPFPRLGAILQRASRGLGRDAAPPLCAFQALKDLQTFDSGLAEGSH</sequence>
<organism evidence="9 10">
    <name type="scientific">Anas platyrhynchos</name>
    <name type="common">Mallard</name>
    <name type="synonym">Anas boschas</name>
    <dbReference type="NCBI Taxonomy" id="8839"/>
    <lineage>
        <taxon>Eukaryota</taxon>
        <taxon>Metazoa</taxon>
        <taxon>Chordata</taxon>
        <taxon>Craniata</taxon>
        <taxon>Vertebrata</taxon>
        <taxon>Euteleostomi</taxon>
        <taxon>Archelosauria</taxon>
        <taxon>Archosauria</taxon>
        <taxon>Dinosauria</taxon>
        <taxon>Saurischia</taxon>
        <taxon>Theropoda</taxon>
        <taxon>Coelurosauria</taxon>
        <taxon>Aves</taxon>
        <taxon>Neognathae</taxon>
        <taxon>Galloanserae</taxon>
        <taxon>Anseriformes</taxon>
        <taxon>Anatidae</taxon>
        <taxon>Anatinae</taxon>
        <taxon>Anas</taxon>
    </lineage>
</organism>
<keyword evidence="2" id="KW-1133">Transmembrane helix</keyword>
<dbReference type="GO" id="GO:0043495">
    <property type="term" value="F:protein-membrane adaptor activity"/>
    <property type="evidence" value="ECO:0007669"/>
    <property type="project" value="TreeGrafter"/>
</dbReference>
<evidence type="ECO:0000259" key="8">
    <source>
        <dbReference type="PROSITE" id="PS51469"/>
    </source>
</evidence>
<evidence type="ECO:0000256" key="6">
    <source>
        <dbReference type="SAM" id="Coils"/>
    </source>
</evidence>
<feature type="coiled-coil region" evidence="6">
    <location>
        <begin position="407"/>
        <end position="441"/>
    </location>
</feature>
<dbReference type="Pfam" id="PF07738">
    <property type="entry name" value="Sad1_UNC"/>
    <property type="match status" value="1"/>
</dbReference>
<evidence type="ECO:0000256" key="2">
    <source>
        <dbReference type="ARBA" id="ARBA00022989"/>
    </source>
</evidence>
<feature type="coiled-coil region" evidence="6">
    <location>
        <begin position="237"/>
        <end position="264"/>
    </location>
</feature>
<dbReference type="GO" id="GO:0034993">
    <property type="term" value="C:meiotic nuclear membrane microtubule tethering complex"/>
    <property type="evidence" value="ECO:0007669"/>
    <property type="project" value="TreeGrafter"/>
</dbReference>
<keyword evidence="4" id="KW-0472">Membrane</keyword>
<evidence type="ECO:0000256" key="1">
    <source>
        <dbReference type="ARBA" id="ARBA00022692"/>
    </source>
</evidence>
<keyword evidence="1" id="KW-0812">Transmembrane</keyword>
<dbReference type="AlphaFoldDB" id="A0A8B9SR46"/>
<evidence type="ECO:0000256" key="7">
    <source>
        <dbReference type="SAM" id="MobiDB-lite"/>
    </source>
</evidence>
<keyword evidence="3 6" id="KW-0175">Coiled coil</keyword>